<evidence type="ECO:0000256" key="8">
    <source>
        <dbReference type="ARBA" id="ARBA00023098"/>
    </source>
</evidence>
<name>A0ABY8VCL1_9CORY</name>
<feature type="domain" description="PLD phosphodiesterase" evidence="14">
    <location>
        <begin position="402"/>
        <end position="433"/>
    </location>
</feature>
<evidence type="ECO:0000313" key="16">
    <source>
        <dbReference type="Proteomes" id="UP001225598"/>
    </source>
</evidence>
<dbReference type="EC" id="2.7.8.-" evidence="12"/>
<evidence type="ECO:0000256" key="7">
    <source>
        <dbReference type="ARBA" id="ARBA00022989"/>
    </source>
</evidence>
<keyword evidence="7 13" id="KW-1133">Transmembrane helix</keyword>
<dbReference type="InterPro" id="IPR022924">
    <property type="entry name" value="Cardiolipin_synthase"/>
</dbReference>
<evidence type="ECO:0000256" key="11">
    <source>
        <dbReference type="ARBA" id="ARBA00023264"/>
    </source>
</evidence>
<gene>
    <name evidence="15" type="primary">cls</name>
    <name evidence="15" type="ORF">QP027_09890</name>
</gene>
<feature type="transmembrane region" description="Helical" evidence="13">
    <location>
        <begin position="12"/>
        <end position="31"/>
    </location>
</feature>
<evidence type="ECO:0000256" key="6">
    <source>
        <dbReference type="ARBA" id="ARBA00022737"/>
    </source>
</evidence>
<feature type="transmembrane region" description="Helical" evidence="13">
    <location>
        <begin position="43"/>
        <end position="66"/>
    </location>
</feature>
<keyword evidence="5 13" id="KW-0812">Transmembrane</keyword>
<dbReference type="EMBL" id="CP126969">
    <property type="protein sequence ID" value="WIM67404.1"/>
    <property type="molecule type" value="Genomic_DNA"/>
</dbReference>
<keyword evidence="10" id="KW-0594">Phospholipid biosynthesis</keyword>
<keyword evidence="9 13" id="KW-0472">Membrane</keyword>
<comment type="subcellular location">
    <subcellularLocation>
        <location evidence="1">Cell membrane</location>
        <topology evidence="1">Multi-pass membrane protein</topology>
    </subcellularLocation>
</comment>
<dbReference type="PANTHER" id="PTHR21248:SF22">
    <property type="entry name" value="PHOSPHOLIPASE D"/>
    <property type="match status" value="1"/>
</dbReference>
<evidence type="ECO:0000256" key="4">
    <source>
        <dbReference type="ARBA" id="ARBA00022679"/>
    </source>
</evidence>
<keyword evidence="6" id="KW-0677">Repeat</keyword>
<keyword evidence="3" id="KW-0444">Lipid biosynthesis</keyword>
<dbReference type="InterPro" id="IPR027379">
    <property type="entry name" value="CLS_N"/>
</dbReference>
<evidence type="ECO:0000313" key="15">
    <source>
        <dbReference type="EMBL" id="WIM67404.1"/>
    </source>
</evidence>
<dbReference type="SMART" id="SM00155">
    <property type="entry name" value="PLDc"/>
    <property type="match status" value="2"/>
</dbReference>
<feature type="domain" description="PLD phosphodiesterase" evidence="14">
    <location>
        <begin position="221"/>
        <end position="248"/>
    </location>
</feature>
<evidence type="ECO:0000256" key="10">
    <source>
        <dbReference type="ARBA" id="ARBA00023209"/>
    </source>
</evidence>
<evidence type="ECO:0000256" key="1">
    <source>
        <dbReference type="ARBA" id="ARBA00004651"/>
    </source>
</evidence>
<reference evidence="15 16" key="1">
    <citation type="submission" date="2023-05" db="EMBL/GenBank/DDBJ databases">
        <title>Corynebacterium suedekumii sp. nov. and Corynebacterium breve sp. nov. isolated from raw cow's milk.</title>
        <authorList>
            <person name="Baer M.K."/>
            <person name="Mehl L."/>
            <person name="Hellmuth R."/>
            <person name="Marke G."/>
            <person name="Lipski A."/>
        </authorList>
    </citation>
    <scope>NUCLEOTIDE SEQUENCE [LARGE SCALE GENOMIC DNA]</scope>
    <source>
        <strain evidence="15 16">R4</strain>
    </source>
</reference>
<dbReference type="Pfam" id="PF13396">
    <property type="entry name" value="PLDc_N"/>
    <property type="match status" value="1"/>
</dbReference>
<evidence type="ECO:0000259" key="14">
    <source>
        <dbReference type="PROSITE" id="PS50035"/>
    </source>
</evidence>
<evidence type="ECO:0000256" key="12">
    <source>
        <dbReference type="NCBIfam" id="TIGR04265"/>
    </source>
</evidence>
<organism evidence="15 16">
    <name type="scientific">Corynebacterium breve</name>
    <dbReference type="NCBI Taxonomy" id="3049799"/>
    <lineage>
        <taxon>Bacteria</taxon>
        <taxon>Bacillati</taxon>
        <taxon>Actinomycetota</taxon>
        <taxon>Actinomycetes</taxon>
        <taxon>Mycobacteriales</taxon>
        <taxon>Corynebacteriaceae</taxon>
        <taxon>Corynebacterium</taxon>
    </lineage>
</organism>
<evidence type="ECO:0000256" key="3">
    <source>
        <dbReference type="ARBA" id="ARBA00022516"/>
    </source>
</evidence>
<keyword evidence="4" id="KW-0808">Transferase</keyword>
<keyword evidence="16" id="KW-1185">Reference proteome</keyword>
<protein>
    <recommendedName>
        <fullName evidence="12">Cardiolipin synthase</fullName>
        <ecNumber evidence="12">2.7.8.-</ecNumber>
    </recommendedName>
</protein>
<dbReference type="Gene3D" id="3.30.870.10">
    <property type="entry name" value="Endonuclease Chain A"/>
    <property type="match status" value="2"/>
</dbReference>
<proteinExistence type="predicted"/>
<evidence type="ECO:0000256" key="2">
    <source>
        <dbReference type="ARBA" id="ARBA00022475"/>
    </source>
</evidence>
<evidence type="ECO:0000256" key="5">
    <source>
        <dbReference type="ARBA" id="ARBA00022692"/>
    </source>
</evidence>
<keyword evidence="2" id="KW-1003">Cell membrane</keyword>
<keyword evidence="8" id="KW-0443">Lipid metabolism</keyword>
<dbReference type="InterPro" id="IPR025202">
    <property type="entry name" value="PLD-like_dom"/>
</dbReference>
<keyword evidence="11" id="KW-1208">Phospholipid metabolism</keyword>
<sequence>MSGFLFPELAWWQWLGVLVEFVVKVVAIGVVPEGRKPGTANAWLLLIIFVPFLGVPLYLILGSALVNRRRHRIQQEAQVMIEDVQRHVPDIPAGHSYTADVEGLISLNRTLTGHPALQGHVKALWTDYEKTMQRLADAVDEAEEYVSVEVYIQAWDDTSAKFYEALERAVQRGVKVRLMFDHIGSWKYPNRYKFRRRLTEIGVDWYLMMPLIPWRGRFRRPDLRNHRKAIIIDGRTAFMGSYNIIDRSYLMANHVRAGRQWIDALVEVTGPIVASLETMFAIDWYTESGETLDINPPLNDDPSSPDLNVLQLIPSGPGYITEPSLRLFNSMLYHADERVIICSPYFVPDESLLNAITTACLRGVRVDLLVNEKADQFMVTHAQSAYYQQLLQAGVRIWEFPAPYILHTKFAITDPGAHDQVAVFGSSNMDMRSFQLNYENTLFVTEGTLLDELHELANNYLSVSKELTLTKWNERPWTRRYVDNVMKLTSALQ</sequence>
<evidence type="ECO:0000256" key="13">
    <source>
        <dbReference type="SAM" id="Phobius"/>
    </source>
</evidence>
<dbReference type="RefSeq" id="WP_284824475.1">
    <property type="nucleotide sequence ID" value="NZ_CP126969.1"/>
</dbReference>
<evidence type="ECO:0000256" key="9">
    <source>
        <dbReference type="ARBA" id="ARBA00023136"/>
    </source>
</evidence>
<dbReference type="PROSITE" id="PS50035">
    <property type="entry name" value="PLD"/>
    <property type="match status" value="2"/>
</dbReference>
<dbReference type="NCBIfam" id="TIGR04265">
    <property type="entry name" value="bac_cardiolipin"/>
    <property type="match status" value="1"/>
</dbReference>
<dbReference type="Proteomes" id="UP001225598">
    <property type="component" value="Chromosome"/>
</dbReference>
<dbReference type="PANTHER" id="PTHR21248">
    <property type="entry name" value="CARDIOLIPIN SYNTHASE"/>
    <property type="match status" value="1"/>
</dbReference>
<dbReference type="Pfam" id="PF13091">
    <property type="entry name" value="PLDc_2"/>
    <property type="match status" value="2"/>
</dbReference>
<dbReference type="InterPro" id="IPR001736">
    <property type="entry name" value="PLipase_D/transphosphatidylase"/>
</dbReference>
<dbReference type="SUPFAM" id="SSF56024">
    <property type="entry name" value="Phospholipase D/nuclease"/>
    <property type="match status" value="2"/>
</dbReference>
<accession>A0ABY8VCL1</accession>